<dbReference type="EMBL" id="JACIDA010000004">
    <property type="protein sequence ID" value="MBB3873613.1"/>
    <property type="molecule type" value="Genomic_DNA"/>
</dbReference>
<reference evidence="1 2" key="1">
    <citation type="submission" date="2020-08" db="EMBL/GenBank/DDBJ databases">
        <title>Genomic Encyclopedia of Type Strains, Phase IV (KMG-IV): sequencing the most valuable type-strain genomes for metagenomic binning, comparative biology and taxonomic classification.</title>
        <authorList>
            <person name="Goeker M."/>
        </authorList>
    </citation>
    <scope>NUCLEOTIDE SEQUENCE [LARGE SCALE GENOMIC DNA]</scope>
    <source>
        <strain evidence="1 2">DSM 14878</strain>
    </source>
</reference>
<comment type="caution">
    <text evidence="1">The sequence shown here is derived from an EMBL/GenBank/DDBJ whole genome shotgun (WGS) entry which is preliminary data.</text>
</comment>
<proteinExistence type="predicted"/>
<sequence length="158" mass="16551">MKLHVLALAMTCGVASCSGSESPTRNEIPAFVKADANALALSQEPTDDVYVVNAFFDAGSGTQNPDIGPAIVTLDSPMIYIASFDDVTAGSLQFTPQGWTMSEPLPQCRVNCAAGKQRLLAMLHTKAKITINQDGLLEIRAPDGSRATGAPAPMGITD</sequence>
<name>A0A7W6F196_9CAUL</name>
<evidence type="ECO:0000313" key="1">
    <source>
        <dbReference type="EMBL" id="MBB3873613.1"/>
    </source>
</evidence>
<organism evidence="1 2">
    <name type="scientific">Brevundimonas mediterranea</name>
    <dbReference type="NCBI Taxonomy" id="74329"/>
    <lineage>
        <taxon>Bacteria</taxon>
        <taxon>Pseudomonadati</taxon>
        <taxon>Pseudomonadota</taxon>
        <taxon>Alphaproteobacteria</taxon>
        <taxon>Caulobacterales</taxon>
        <taxon>Caulobacteraceae</taxon>
        <taxon>Brevundimonas</taxon>
    </lineage>
</organism>
<dbReference type="RefSeq" id="WP_183198580.1">
    <property type="nucleotide sequence ID" value="NZ_JACIDA010000004.1"/>
</dbReference>
<dbReference type="PROSITE" id="PS51257">
    <property type="entry name" value="PROKAR_LIPOPROTEIN"/>
    <property type="match status" value="1"/>
</dbReference>
<gene>
    <name evidence="1" type="ORF">GGR11_003179</name>
</gene>
<accession>A0A7W6F196</accession>
<protein>
    <submittedName>
        <fullName evidence="1">Uncharacterized protein</fullName>
    </submittedName>
</protein>
<evidence type="ECO:0000313" key="2">
    <source>
        <dbReference type="Proteomes" id="UP000532936"/>
    </source>
</evidence>
<dbReference type="Proteomes" id="UP000532936">
    <property type="component" value="Unassembled WGS sequence"/>
</dbReference>
<dbReference type="AlphaFoldDB" id="A0A7W6F196"/>